<evidence type="ECO:0000313" key="3">
    <source>
        <dbReference type="EMBL" id="OIQ86717.1"/>
    </source>
</evidence>
<dbReference type="AlphaFoldDB" id="A0A1J5RF07"/>
<name>A0A1J5RF07_9ZZZZ</name>
<dbReference type="InterPro" id="IPR054402">
    <property type="entry name" value="Tt1218-like_dom"/>
</dbReference>
<reference evidence="3" key="1">
    <citation type="submission" date="2016-10" db="EMBL/GenBank/DDBJ databases">
        <title>Sequence of Gallionella enrichment culture.</title>
        <authorList>
            <person name="Poehlein A."/>
            <person name="Muehling M."/>
            <person name="Daniel R."/>
        </authorList>
    </citation>
    <scope>NUCLEOTIDE SEQUENCE</scope>
</reference>
<comment type="caution">
    <text evidence="3">The sequence shown here is derived from an EMBL/GenBank/DDBJ whole genome shotgun (WGS) entry which is preliminary data.</text>
</comment>
<dbReference type="Pfam" id="PF07963">
    <property type="entry name" value="N_methyl"/>
    <property type="match status" value="1"/>
</dbReference>
<dbReference type="EMBL" id="MLJW01000463">
    <property type="protein sequence ID" value="OIQ86717.1"/>
    <property type="molecule type" value="Genomic_DNA"/>
</dbReference>
<dbReference type="SUPFAM" id="SSF54523">
    <property type="entry name" value="Pili subunits"/>
    <property type="match status" value="1"/>
</dbReference>
<proteinExistence type="predicted"/>
<dbReference type="Pfam" id="PF22150">
    <property type="entry name" value="Tt1218-like"/>
    <property type="match status" value="1"/>
</dbReference>
<accession>A0A1J5RF07</accession>
<feature type="domain" description="Type IV pilin Tt1218-like" evidence="2">
    <location>
        <begin position="31"/>
        <end position="104"/>
    </location>
</feature>
<sequence>MMKTLGFTLLEVLVALAILAVGLLGIAGLMVKGQKASYEAYQRQQALALAQDMLERVRANPAAATNYVTGATDSSAMPGWGNLVSPVDCLVISCSPQQLALQDLAVWDQQLSGSSESFGANRVGGIIRARGCIESIAGTPNSFMVSVSWQGGEPTTAPSSEVCKNAAGNDVLPSTCGKNLYSYRNAQGVVAVNDATRRMVSLCLSTPQSGP</sequence>
<dbReference type="InterPro" id="IPR012902">
    <property type="entry name" value="N_methyl_site"/>
</dbReference>
<dbReference type="InterPro" id="IPR013362">
    <property type="entry name" value="Pilus_4_PilV"/>
</dbReference>
<protein>
    <recommendedName>
        <fullName evidence="2">Type IV pilin Tt1218-like domain-containing protein</fullName>
    </recommendedName>
</protein>
<evidence type="ECO:0000256" key="1">
    <source>
        <dbReference type="SAM" id="Phobius"/>
    </source>
</evidence>
<feature type="transmembrane region" description="Helical" evidence="1">
    <location>
        <begin position="12"/>
        <end position="31"/>
    </location>
</feature>
<keyword evidence="1" id="KW-0812">Transmembrane</keyword>
<dbReference type="NCBIfam" id="TIGR02532">
    <property type="entry name" value="IV_pilin_GFxxxE"/>
    <property type="match status" value="1"/>
</dbReference>
<dbReference type="NCBIfam" id="TIGR02523">
    <property type="entry name" value="type_IV_pilV"/>
    <property type="match status" value="1"/>
</dbReference>
<keyword evidence="1" id="KW-0472">Membrane</keyword>
<organism evidence="3">
    <name type="scientific">mine drainage metagenome</name>
    <dbReference type="NCBI Taxonomy" id="410659"/>
    <lineage>
        <taxon>unclassified sequences</taxon>
        <taxon>metagenomes</taxon>
        <taxon>ecological metagenomes</taxon>
    </lineage>
</organism>
<gene>
    <name evidence="3" type="ORF">GALL_314250</name>
</gene>
<evidence type="ECO:0000259" key="2">
    <source>
        <dbReference type="Pfam" id="PF22150"/>
    </source>
</evidence>
<keyword evidence="1" id="KW-1133">Transmembrane helix</keyword>
<dbReference type="InterPro" id="IPR045584">
    <property type="entry name" value="Pilin-like"/>
</dbReference>